<dbReference type="AlphaFoldDB" id="A0A7G5H735"/>
<dbReference type="RefSeq" id="WP_182464320.1">
    <property type="nucleotide sequence ID" value="NZ_CP059732.1"/>
</dbReference>
<proteinExistence type="predicted"/>
<reference evidence="1 2" key="1">
    <citation type="submission" date="2020-07" db="EMBL/GenBank/DDBJ databases">
        <title>Spirosoma foliorum sp. nov., isolated from the leaves on the Nejang mountain Korea, Republic of.</title>
        <authorList>
            <person name="Ho H."/>
            <person name="Lee Y.-J."/>
            <person name="Nurcahyanto D.-A."/>
            <person name="Kim S.-G."/>
        </authorList>
    </citation>
    <scope>NUCLEOTIDE SEQUENCE [LARGE SCALE GENOMIC DNA]</scope>
    <source>
        <strain evidence="1 2">PL0136</strain>
    </source>
</reference>
<dbReference type="SUPFAM" id="SSF52091">
    <property type="entry name" value="SpoIIaa-like"/>
    <property type="match status" value="1"/>
</dbReference>
<dbReference type="InterPro" id="IPR038396">
    <property type="entry name" value="SpoIIAA-like_sf"/>
</dbReference>
<dbReference type="EMBL" id="CP059732">
    <property type="protein sequence ID" value="QMW06927.1"/>
    <property type="molecule type" value="Genomic_DNA"/>
</dbReference>
<sequence length="70" mass="8199">MCAYWFHFPQAFWEDLKADATYLGAFEKAVVVTDKDWIGWLAKVGNLFPGLEIKVFPFSEREQALQWITQ</sequence>
<evidence type="ECO:0000313" key="2">
    <source>
        <dbReference type="Proteomes" id="UP000515369"/>
    </source>
</evidence>
<dbReference type="InterPro" id="IPR021866">
    <property type="entry name" value="SpoIIAA-like"/>
</dbReference>
<dbReference type="InterPro" id="IPR036513">
    <property type="entry name" value="STAS_dom_sf"/>
</dbReference>
<keyword evidence="2" id="KW-1185">Reference proteome</keyword>
<organism evidence="1 2">
    <name type="scientific">Spirosoma foliorum</name>
    <dbReference type="NCBI Taxonomy" id="2710596"/>
    <lineage>
        <taxon>Bacteria</taxon>
        <taxon>Pseudomonadati</taxon>
        <taxon>Bacteroidota</taxon>
        <taxon>Cytophagia</taxon>
        <taxon>Cytophagales</taxon>
        <taxon>Cytophagaceae</taxon>
        <taxon>Spirosoma</taxon>
    </lineage>
</organism>
<dbReference type="Gene3D" id="3.40.50.10600">
    <property type="entry name" value="SpoIIaa-like domains"/>
    <property type="match status" value="1"/>
</dbReference>
<dbReference type="Pfam" id="PF11964">
    <property type="entry name" value="SpoIIAA-like"/>
    <property type="match status" value="1"/>
</dbReference>
<protein>
    <submittedName>
        <fullName evidence="1">STAS/SEC14 domain-containing protein</fullName>
    </submittedName>
</protein>
<evidence type="ECO:0000313" key="1">
    <source>
        <dbReference type="EMBL" id="QMW06927.1"/>
    </source>
</evidence>
<dbReference type="Proteomes" id="UP000515369">
    <property type="component" value="Chromosome"/>
</dbReference>
<dbReference type="KEGG" id="sfol:H3H32_11720"/>
<name>A0A7G5H735_9BACT</name>
<accession>A0A7G5H735</accession>
<gene>
    <name evidence="1" type="ORF">H3H32_11720</name>
</gene>